<feature type="transmembrane region" description="Helical" evidence="2">
    <location>
        <begin position="322"/>
        <end position="345"/>
    </location>
</feature>
<dbReference type="OrthoDB" id="18814at2759"/>
<feature type="non-terminal residue" evidence="3">
    <location>
        <position position="434"/>
    </location>
</feature>
<feature type="transmembrane region" description="Helical" evidence="2">
    <location>
        <begin position="46"/>
        <end position="66"/>
    </location>
</feature>
<organism evidence="3 4">
    <name type="scientific">Brenthis ino</name>
    <name type="common">lesser marbled fritillary</name>
    <dbReference type="NCBI Taxonomy" id="405034"/>
    <lineage>
        <taxon>Eukaryota</taxon>
        <taxon>Metazoa</taxon>
        <taxon>Ecdysozoa</taxon>
        <taxon>Arthropoda</taxon>
        <taxon>Hexapoda</taxon>
        <taxon>Insecta</taxon>
        <taxon>Pterygota</taxon>
        <taxon>Neoptera</taxon>
        <taxon>Endopterygota</taxon>
        <taxon>Lepidoptera</taxon>
        <taxon>Glossata</taxon>
        <taxon>Ditrysia</taxon>
        <taxon>Papilionoidea</taxon>
        <taxon>Nymphalidae</taxon>
        <taxon>Heliconiinae</taxon>
        <taxon>Argynnini</taxon>
        <taxon>Brenthis</taxon>
    </lineage>
</organism>
<dbReference type="Proteomes" id="UP000838878">
    <property type="component" value="Chromosome 3"/>
</dbReference>
<gene>
    <name evidence="3" type="ORF">BINO364_LOCUS8782</name>
</gene>
<comment type="similarity">
    <text evidence="1">Belongs to the reduced folate carrier (RFC) transporter (TC 2.A.48) family.</text>
</comment>
<dbReference type="PANTHER" id="PTHR10686:SF18">
    <property type="entry name" value="IP11787P-RELATED"/>
    <property type="match status" value="1"/>
</dbReference>
<dbReference type="EMBL" id="OV170223">
    <property type="protein sequence ID" value="CAH0722896.1"/>
    <property type="molecule type" value="Genomic_DNA"/>
</dbReference>
<dbReference type="PIRSF" id="PIRSF028739">
    <property type="entry name" value="Folate_carrier"/>
    <property type="match status" value="1"/>
</dbReference>
<feature type="transmembrane region" description="Helical" evidence="2">
    <location>
        <begin position="366"/>
        <end position="389"/>
    </location>
</feature>
<protein>
    <recommendedName>
        <fullName evidence="5">Thiamine transporter 1</fullName>
    </recommendedName>
</protein>
<feature type="transmembrane region" description="Helical" evidence="2">
    <location>
        <begin position="164"/>
        <end position="181"/>
    </location>
</feature>
<sequence length="434" mass="48593">MQDWIKITLVLCLFGTLREIRPSEPFVTEFLLGRWRNITEDQLNREVYPVGTYSYLVLLVIVFLITDFLRFKPVIILSGLSGISVYAVLLWTSSIEWLQVSQFLYGLYMATEVAYLTYIYAKVDSAKYPLVSSYTRIAALTGRFLSGTSSQLLTHYGIMDYRQLNYITFVAQILATFWAFWLPPVPYGIYFHRKSTGNPAEVNIKEHVDSQTPLHFEKRTITKDISEAVILISKHARAAYSRPRVLAWSALYAAALALFTQAQTYVQLLWRFIQEESDAPVIYNGAVEALQTLLGALGALAASYCARAPLPAPAAALQGAALFVGTIVPNVFVAYAGYIVMGMLYHYSITLASAKIAGQLSDDSCFGLIFGINTLLGTGLQSLLTLILIQTLALDITAQYFTISGLFLFLASFWLLGWIVQVFRQKESIPENQY</sequence>
<dbReference type="SUPFAM" id="SSF103473">
    <property type="entry name" value="MFS general substrate transporter"/>
    <property type="match status" value="1"/>
</dbReference>
<proteinExistence type="inferred from homology"/>
<keyword evidence="2" id="KW-1133">Transmembrane helix</keyword>
<evidence type="ECO:0008006" key="5">
    <source>
        <dbReference type="Google" id="ProtNLM"/>
    </source>
</evidence>
<feature type="transmembrane region" description="Helical" evidence="2">
    <location>
        <begin position="73"/>
        <end position="91"/>
    </location>
</feature>
<accession>A0A8J9YE41</accession>
<dbReference type="PANTHER" id="PTHR10686">
    <property type="entry name" value="FOLATE TRANSPORTER"/>
    <property type="match status" value="1"/>
</dbReference>
<keyword evidence="2" id="KW-0812">Transmembrane</keyword>
<dbReference type="InterPro" id="IPR002666">
    <property type="entry name" value="Folate_carrier"/>
</dbReference>
<evidence type="ECO:0000313" key="4">
    <source>
        <dbReference type="Proteomes" id="UP000838878"/>
    </source>
</evidence>
<keyword evidence="4" id="KW-1185">Reference proteome</keyword>
<dbReference type="InterPro" id="IPR036259">
    <property type="entry name" value="MFS_trans_sf"/>
</dbReference>
<name>A0A8J9YE41_9NEOP</name>
<keyword evidence="2" id="KW-0472">Membrane</keyword>
<dbReference type="Pfam" id="PF01770">
    <property type="entry name" value="Folate_carrier"/>
    <property type="match status" value="1"/>
</dbReference>
<feature type="transmembrane region" description="Helical" evidence="2">
    <location>
        <begin position="401"/>
        <end position="420"/>
    </location>
</feature>
<evidence type="ECO:0000256" key="2">
    <source>
        <dbReference type="SAM" id="Phobius"/>
    </source>
</evidence>
<feature type="transmembrane region" description="Helical" evidence="2">
    <location>
        <begin position="250"/>
        <end position="270"/>
    </location>
</feature>
<dbReference type="NCBIfam" id="TIGR00806">
    <property type="entry name" value="rfc"/>
    <property type="match status" value="1"/>
</dbReference>
<feature type="transmembrane region" description="Helical" evidence="2">
    <location>
        <begin position="103"/>
        <end position="121"/>
    </location>
</feature>
<evidence type="ECO:0000313" key="3">
    <source>
        <dbReference type="EMBL" id="CAH0722896.1"/>
    </source>
</evidence>
<reference evidence="3" key="1">
    <citation type="submission" date="2021-12" db="EMBL/GenBank/DDBJ databases">
        <authorList>
            <person name="Martin H S."/>
        </authorList>
    </citation>
    <scope>NUCLEOTIDE SEQUENCE</scope>
</reference>
<dbReference type="AlphaFoldDB" id="A0A8J9YE41"/>
<evidence type="ECO:0000256" key="1">
    <source>
        <dbReference type="ARBA" id="ARBA00005773"/>
    </source>
</evidence>
<dbReference type="GO" id="GO:0090482">
    <property type="term" value="F:vitamin transmembrane transporter activity"/>
    <property type="evidence" value="ECO:0007669"/>
    <property type="project" value="InterPro"/>
</dbReference>
<dbReference type="Gene3D" id="1.20.1250.20">
    <property type="entry name" value="MFS general substrate transporter like domains"/>
    <property type="match status" value="1"/>
</dbReference>
<dbReference type="GO" id="GO:0005886">
    <property type="term" value="C:plasma membrane"/>
    <property type="evidence" value="ECO:0007669"/>
    <property type="project" value="TreeGrafter"/>
</dbReference>